<dbReference type="AlphaFoldDB" id="A0A6J8AL78"/>
<keyword evidence="2" id="KW-1185">Reference proteome</keyword>
<dbReference type="OrthoDB" id="6778214at2759"/>
<reference evidence="1 2" key="1">
    <citation type="submission" date="2020-06" db="EMBL/GenBank/DDBJ databases">
        <authorList>
            <person name="Li R."/>
            <person name="Bekaert M."/>
        </authorList>
    </citation>
    <scope>NUCLEOTIDE SEQUENCE [LARGE SCALE GENOMIC DNA]</scope>
    <source>
        <strain evidence="2">wild</strain>
    </source>
</reference>
<dbReference type="Proteomes" id="UP000507470">
    <property type="component" value="Unassembled WGS sequence"/>
</dbReference>
<accession>A0A6J8AL78</accession>
<evidence type="ECO:0000313" key="1">
    <source>
        <dbReference type="EMBL" id="CAC5370085.1"/>
    </source>
</evidence>
<name>A0A6J8AL78_MYTCO</name>
<gene>
    <name evidence="1" type="ORF">MCOR_9054</name>
</gene>
<sequence>MNRQCIMEVIDLIRYDISHKTMRSFAISPEQQTFAALRFYATGSFQQVTGDIIKVLILHLGIAYDNNKLEMTLDLQMMHLTLLRLGGAITIELRNAIKAIVATGVLHNICEKKGIPLPNEELINTDYEGNDEMYDNGEIVEDGEVFQSRLMRERF</sequence>
<protein>
    <recommendedName>
        <fullName evidence="3">HARBI1</fullName>
    </recommendedName>
</protein>
<evidence type="ECO:0008006" key="3">
    <source>
        <dbReference type="Google" id="ProtNLM"/>
    </source>
</evidence>
<dbReference type="EMBL" id="CACVKT020001653">
    <property type="protein sequence ID" value="CAC5370085.1"/>
    <property type="molecule type" value="Genomic_DNA"/>
</dbReference>
<evidence type="ECO:0000313" key="2">
    <source>
        <dbReference type="Proteomes" id="UP000507470"/>
    </source>
</evidence>
<organism evidence="1 2">
    <name type="scientific">Mytilus coruscus</name>
    <name type="common">Sea mussel</name>
    <dbReference type="NCBI Taxonomy" id="42192"/>
    <lineage>
        <taxon>Eukaryota</taxon>
        <taxon>Metazoa</taxon>
        <taxon>Spiralia</taxon>
        <taxon>Lophotrochozoa</taxon>
        <taxon>Mollusca</taxon>
        <taxon>Bivalvia</taxon>
        <taxon>Autobranchia</taxon>
        <taxon>Pteriomorphia</taxon>
        <taxon>Mytilida</taxon>
        <taxon>Mytiloidea</taxon>
        <taxon>Mytilidae</taxon>
        <taxon>Mytilinae</taxon>
        <taxon>Mytilus</taxon>
    </lineage>
</organism>
<proteinExistence type="predicted"/>